<dbReference type="EMBL" id="JBHRTI010000004">
    <property type="protein sequence ID" value="MFC3148064.1"/>
    <property type="molecule type" value="Genomic_DNA"/>
</dbReference>
<comment type="caution">
    <text evidence="2">The sequence shown here is derived from an EMBL/GenBank/DDBJ whole genome shotgun (WGS) entry which is preliminary data.</text>
</comment>
<keyword evidence="1" id="KW-1133">Transmembrane helix</keyword>
<keyword evidence="3" id="KW-1185">Reference proteome</keyword>
<keyword evidence="1" id="KW-0472">Membrane</keyword>
<sequence length="168" mass="18830">MDAFVQWLMNTFALPQFGLTMVFLVAFVSATLVPMGSEPVVFGYIKLNPDQFWLCILVATIANTLGGMVNYALGWGAYQAVAREKQNPRALAWLERLGPKAMFFSFLPAVGDPLTAVGGWLRMPWLPCLLWMTAGKLTRYVVMTSLLLWVPDGVWAWLLIPLRWLFGA</sequence>
<reference evidence="3" key="1">
    <citation type="journal article" date="2019" name="Int. J. Syst. Evol. Microbiol.">
        <title>The Global Catalogue of Microorganisms (GCM) 10K type strain sequencing project: providing services to taxonomists for standard genome sequencing and annotation.</title>
        <authorList>
            <consortium name="The Broad Institute Genomics Platform"/>
            <consortium name="The Broad Institute Genome Sequencing Center for Infectious Disease"/>
            <person name="Wu L."/>
            <person name="Ma J."/>
        </authorList>
    </citation>
    <scope>NUCLEOTIDE SEQUENCE [LARGE SCALE GENOMIC DNA]</scope>
    <source>
        <strain evidence="3">KCTC 52168</strain>
    </source>
</reference>
<proteinExistence type="predicted"/>
<gene>
    <name evidence="2" type="ORF">ACFOEN_10460</name>
</gene>
<feature type="transmembrane region" description="Helical" evidence="1">
    <location>
        <begin position="51"/>
        <end position="81"/>
    </location>
</feature>
<evidence type="ECO:0000313" key="3">
    <source>
        <dbReference type="Proteomes" id="UP001595556"/>
    </source>
</evidence>
<feature type="transmembrane region" description="Helical" evidence="1">
    <location>
        <begin position="141"/>
        <end position="166"/>
    </location>
</feature>
<protein>
    <submittedName>
        <fullName evidence="2">YqaA family protein</fullName>
    </submittedName>
</protein>
<dbReference type="PANTHER" id="PTHR42709">
    <property type="entry name" value="ALKALINE PHOSPHATASE LIKE PROTEIN"/>
    <property type="match status" value="1"/>
</dbReference>
<name>A0ABV7H2D1_9BURK</name>
<dbReference type="Proteomes" id="UP001595556">
    <property type="component" value="Unassembled WGS sequence"/>
</dbReference>
<dbReference type="InterPro" id="IPR051311">
    <property type="entry name" value="DedA_domain"/>
</dbReference>
<dbReference type="RefSeq" id="WP_377303668.1">
    <property type="nucleotide sequence ID" value="NZ_CP180191.1"/>
</dbReference>
<keyword evidence="1" id="KW-0812">Transmembrane</keyword>
<organism evidence="2 3">
    <name type="scientific">Piscinibacterium candidicorallinum</name>
    <dbReference type="NCBI Taxonomy" id="1793872"/>
    <lineage>
        <taxon>Bacteria</taxon>
        <taxon>Pseudomonadati</taxon>
        <taxon>Pseudomonadota</taxon>
        <taxon>Betaproteobacteria</taxon>
        <taxon>Burkholderiales</taxon>
        <taxon>Piscinibacterium</taxon>
    </lineage>
</organism>
<dbReference type="PANTHER" id="PTHR42709:SF4">
    <property type="entry name" value="INNER MEMBRANE PROTEIN YQAA"/>
    <property type="match status" value="1"/>
</dbReference>
<evidence type="ECO:0000256" key="1">
    <source>
        <dbReference type="SAM" id="Phobius"/>
    </source>
</evidence>
<evidence type="ECO:0000313" key="2">
    <source>
        <dbReference type="EMBL" id="MFC3148064.1"/>
    </source>
</evidence>
<feature type="transmembrane region" description="Helical" evidence="1">
    <location>
        <begin position="12"/>
        <end position="31"/>
    </location>
</feature>
<feature type="transmembrane region" description="Helical" evidence="1">
    <location>
        <begin position="101"/>
        <end position="121"/>
    </location>
</feature>
<accession>A0ABV7H2D1</accession>